<dbReference type="AlphaFoldDB" id="A0A7H9B4P5"/>
<evidence type="ECO:0000313" key="8">
    <source>
        <dbReference type="Proteomes" id="UP000509704"/>
    </source>
</evidence>
<evidence type="ECO:0000256" key="3">
    <source>
        <dbReference type="ARBA" id="ARBA00022490"/>
    </source>
</evidence>
<proteinExistence type="inferred from homology"/>
<protein>
    <recommendedName>
        <fullName evidence="6">Actin-related protein 2/3 complex subunit 3</fullName>
    </recommendedName>
</protein>
<comment type="function">
    <text evidence="6">Functions as component of the Arp2/3 complex which is involved in regulation of actin polymerization and together with an activating nucleation-promoting factor (NPF) mediates the formation of branched actin networks.</text>
</comment>
<comment type="subunit">
    <text evidence="6">Component of the Arp2/3 complex.</text>
</comment>
<evidence type="ECO:0000256" key="5">
    <source>
        <dbReference type="ARBA" id="ARBA00023212"/>
    </source>
</evidence>
<accession>A0A7H9B4P5</accession>
<dbReference type="PANTHER" id="PTHR12391">
    <property type="entry name" value="ARP2/3 COMPLEX 21 KD SUBUNIT"/>
    <property type="match status" value="1"/>
</dbReference>
<evidence type="ECO:0000256" key="6">
    <source>
        <dbReference type="PIRNR" id="PIRNR016315"/>
    </source>
</evidence>
<evidence type="ECO:0000256" key="4">
    <source>
        <dbReference type="ARBA" id="ARBA00023203"/>
    </source>
</evidence>
<dbReference type="OrthoDB" id="200404at2759"/>
<keyword evidence="5 6" id="KW-0206">Cytoskeleton</keyword>
<dbReference type="InterPro" id="IPR036753">
    <property type="entry name" value="ARPC3_sf"/>
</dbReference>
<dbReference type="Proteomes" id="UP000509704">
    <property type="component" value="Chromosome 6"/>
</dbReference>
<dbReference type="GO" id="GO:0034314">
    <property type="term" value="P:Arp2/3 complex-mediated actin nucleation"/>
    <property type="evidence" value="ECO:0007669"/>
    <property type="project" value="UniProtKB-UniRule"/>
</dbReference>
<dbReference type="Pfam" id="PF04062">
    <property type="entry name" value="P21-Arc"/>
    <property type="match status" value="1"/>
</dbReference>
<dbReference type="GeneID" id="59237414"/>
<dbReference type="EMBL" id="CP058609">
    <property type="protein sequence ID" value="QLG73655.1"/>
    <property type="molecule type" value="Genomic_DNA"/>
</dbReference>
<dbReference type="GO" id="GO:0030833">
    <property type="term" value="P:regulation of actin filament polymerization"/>
    <property type="evidence" value="ECO:0007669"/>
    <property type="project" value="InterPro"/>
</dbReference>
<dbReference type="FunFam" id="1.10.1760.10:FF:000002">
    <property type="entry name" value="Actin-related protein 2/3 complex subunit 3"/>
    <property type="match status" value="1"/>
</dbReference>
<dbReference type="InterPro" id="IPR007204">
    <property type="entry name" value="ARPC3"/>
</dbReference>
<keyword evidence="4 6" id="KW-0009">Actin-binding</keyword>
<evidence type="ECO:0000256" key="2">
    <source>
        <dbReference type="ARBA" id="ARBA00010856"/>
    </source>
</evidence>
<evidence type="ECO:0000313" key="7">
    <source>
        <dbReference type="EMBL" id="QLG73655.1"/>
    </source>
</evidence>
<gene>
    <name evidence="7" type="ORF">HG535_0F01660</name>
</gene>
<comment type="subcellular location">
    <subcellularLocation>
        <location evidence="1 6">Cytoplasm</location>
        <location evidence="1 6">Cytoskeleton</location>
    </subcellularLocation>
</comment>
<dbReference type="Gene3D" id="1.10.1760.10">
    <property type="entry name" value="Actin-related protein 2/3 complex subunit 3"/>
    <property type="match status" value="1"/>
</dbReference>
<evidence type="ECO:0000256" key="1">
    <source>
        <dbReference type="ARBA" id="ARBA00004245"/>
    </source>
</evidence>
<name>A0A7H9B4P5_ZYGMR</name>
<comment type="similarity">
    <text evidence="2 6">Belongs to the ARPC3 family.</text>
</comment>
<dbReference type="GO" id="GO:0003779">
    <property type="term" value="F:actin binding"/>
    <property type="evidence" value="ECO:0007669"/>
    <property type="project" value="UniProtKB-KW"/>
</dbReference>
<reference evidence="7 8" key="1">
    <citation type="submission" date="2020-07" db="EMBL/GenBank/DDBJ databases">
        <title>The yeast mating-type switching endonuclease HO is a domesticated member of an unorthodox homing genetic element family.</title>
        <authorList>
            <person name="Coughlan A.Y."/>
            <person name="Lombardi L."/>
            <person name="Braun-Galleani S."/>
            <person name="Martos A.R."/>
            <person name="Galeote V."/>
            <person name="Bigey F."/>
            <person name="Dequin S."/>
            <person name="Byrne K.P."/>
            <person name="Wolfe K.H."/>
        </authorList>
    </citation>
    <scope>NUCLEOTIDE SEQUENCE [LARGE SCALE GENOMIC DNA]</scope>
    <source>
        <strain evidence="7 8">NRRL Y-6702</strain>
    </source>
</reference>
<dbReference type="SUPFAM" id="SSF69060">
    <property type="entry name" value="Arp2/3 complex 21 kDa subunit ARPC3"/>
    <property type="match status" value="1"/>
</dbReference>
<dbReference type="GO" id="GO:0005885">
    <property type="term" value="C:Arp2/3 protein complex"/>
    <property type="evidence" value="ECO:0007669"/>
    <property type="project" value="UniProtKB-UniRule"/>
</dbReference>
<sequence length="176" mass="20335">MPAYHSTFPVDPQNDRMVGNIALLPLNTKFRGPAYPANSDYDIIDECLDLFRANSFFKNFEIKSPADRVLIYGILFINDCLAHLKITTTYNEALKALTNVALDNFTIPGTPGFPMNTVYSVPVTDHNAMELLRTYIQQFRQELAIRLLERLYRDSKESPSKFWLAFTRRRFMNKSL</sequence>
<dbReference type="PIRSF" id="PIRSF016315">
    <property type="entry name" value="ARP2/3_P21-Arc"/>
    <property type="match status" value="1"/>
</dbReference>
<dbReference type="KEGG" id="zmk:HG535_0F01660"/>
<dbReference type="RefSeq" id="XP_037145381.1">
    <property type="nucleotide sequence ID" value="XM_037289486.1"/>
</dbReference>
<keyword evidence="8" id="KW-1185">Reference proteome</keyword>
<organism evidence="7 8">
    <name type="scientific">Zygotorulaspora mrakii</name>
    <name type="common">Zygosaccharomyces mrakii</name>
    <dbReference type="NCBI Taxonomy" id="42260"/>
    <lineage>
        <taxon>Eukaryota</taxon>
        <taxon>Fungi</taxon>
        <taxon>Dikarya</taxon>
        <taxon>Ascomycota</taxon>
        <taxon>Saccharomycotina</taxon>
        <taxon>Saccharomycetes</taxon>
        <taxon>Saccharomycetales</taxon>
        <taxon>Saccharomycetaceae</taxon>
        <taxon>Zygotorulaspora</taxon>
    </lineage>
</organism>
<keyword evidence="3 6" id="KW-0963">Cytoplasm</keyword>